<comment type="caution">
    <text evidence="6">The sequence shown here is derived from an EMBL/GenBank/DDBJ whole genome shotgun (WGS) entry which is preliminary data.</text>
</comment>
<protein>
    <submittedName>
        <fullName evidence="6">Transcriptional regulator</fullName>
    </submittedName>
</protein>
<keyword evidence="2 4" id="KW-0238">DNA-binding</keyword>
<dbReference type="Proteomes" id="UP000644693">
    <property type="component" value="Unassembled WGS sequence"/>
</dbReference>
<dbReference type="Gene3D" id="1.10.357.10">
    <property type="entry name" value="Tetracycline Repressor, domain 2"/>
    <property type="match status" value="1"/>
</dbReference>
<sequence length="196" mass="22480">MASDAKDEQVDGRRLRSERSRTAIIEAGLTLQREGTIVPTAQQIADRAGVGIRSFFRHFEDMEAMFVAVDEYARADYEALFAGGDREGSLAERIRHAVERHADAYQDLRAIILGTHAQMWRYAVLRENYARNCRLLRKDLDDWLPELRALPKSKREAVDAIASFEMWHRLREFQNLPRNAAIDIIVDLLSEVIPAD</sequence>
<dbReference type="EMBL" id="BMYM01000001">
    <property type="protein sequence ID" value="GHD25384.1"/>
    <property type="molecule type" value="Genomic_DNA"/>
</dbReference>
<reference evidence="6" key="1">
    <citation type="journal article" date="2014" name="Int. J. Syst. Evol. Microbiol.">
        <title>Complete genome sequence of Corynebacterium casei LMG S-19264T (=DSM 44701T), isolated from a smear-ripened cheese.</title>
        <authorList>
            <consortium name="US DOE Joint Genome Institute (JGI-PGF)"/>
            <person name="Walter F."/>
            <person name="Albersmeier A."/>
            <person name="Kalinowski J."/>
            <person name="Ruckert C."/>
        </authorList>
    </citation>
    <scope>NUCLEOTIDE SEQUENCE</scope>
    <source>
        <strain evidence="6">KCTC 23430</strain>
    </source>
</reference>
<feature type="domain" description="HTH tetR-type" evidence="5">
    <location>
        <begin position="18"/>
        <end position="77"/>
    </location>
</feature>
<keyword evidence="3" id="KW-0804">Transcription</keyword>
<evidence type="ECO:0000313" key="6">
    <source>
        <dbReference type="EMBL" id="GHD25384.1"/>
    </source>
</evidence>
<dbReference type="AlphaFoldDB" id="A0A918XCI9"/>
<evidence type="ECO:0000256" key="2">
    <source>
        <dbReference type="ARBA" id="ARBA00023125"/>
    </source>
</evidence>
<evidence type="ECO:0000256" key="3">
    <source>
        <dbReference type="ARBA" id="ARBA00023163"/>
    </source>
</evidence>
<keyword evidence="7" id="KW-1185">Reference proteome</keyword>
<dbReference type="GO" id="GO:0000976">
    <property type="term" value="F:transcription cis-regulatory region binding"/>
    <property type="evidence" value="ECO:0007669"/>
    <property type="project" value="TreeGrafter"/>
</dbReference>
<name>A0A918XCI9_9GAMM</name>
<dbReference type="PROSITE" id="PS50977">
    <property type="entry name" value="HTH_TETR_2"/>
    <property type="match status" value="1"/>
</dbReference>
<dbReference type="PANTHER" id="PTHR30055">
    <property type="entry name" value="HTH-TYPE TRANSCRIPTIONAL REGULATOR RUTR"/>
    <property type="match status" value="1"/>
</dbReference>
<dbReference type="InterPro" id="IPR001647">
    <property type="entry name" value="HTH_TetR"/>
</dbReference>
<evidence type="ECO:0000256" key="4">
    <source>
        <dbReference type="PROSITE-ProRule" id="PRU00335"/>
    </source>
</evidence>
<gene>
    <name evidence="6" type="ORF">GCM10007053_01080</name>
</gene>
<dbReference type="InterPro" id="IPR050109">
    <property type="entry name" value="HTH-type_TetR-like_transc_reg"/>
</dbReference>
<evidence type="ECO:0000259" key="5">
    <source>
        <dbReference type="PROSITE" id="PS50977"/>
    </source>
</evidence>
<dbReference type="GO" id="GO:0003700">
    <property type="term" value="F:DNA-binding transcription factor activity"/>
    <property type="evidence" value="ECO:0007669"/>
    <property type="project" value="TreeGrafter"/>
</dbReference>
<dbReference type="PANTHER" id="PTHR30055:SF234">
    <property type="entry name" value="HTH-TYPE TRANSCRIPTIONAL REGULATOR BETI"/>
    <property type="match status" value="1"/>
</dbReference>
<proteinExistence type="predicted"/>
<feature type="DNA-binding region" description="H-T-H motif" evidence="4">
    <location>
        <begin position="40"/>
        <end position="59"/>
    </location>
</feature>
<evidence type="ECO:0000256" key="1">
    <source>
        <dbReference type="ARBA" id="ARBA00023015"/>
    </source>
</evidence>
<dbReference type="SUPFAM" id="SSF46689">
    <property type="entry name" value="Homeodomain-like"/>
    <property type="match status" value="1"/>
</dbReference>
<evidence type="ECO:0000313" key="7">
    <source>
        <dbReference type="Proteomes" id="UP000644693"/>
    </source>
</evidence>
<reference evidence="6" key="2">
    <citation type="submission" date="2020-09" db="EMBL/GenBank/DDBJ databases">
        <authorList>
            <person name="Sun Q."/>
            <person name="Kim S."/>
        </authorList>
    </citation>
    <scope>NUCLEOTIDE SEQUENCE</scope>
    <source>
        <strain evidence="6">KCTC 23430</strain>
    </source>
</reference>
<accession>A0A918XCI9</accession>
<dbReference type="Pfam" id="PF00440">
    <property type="entry name" value="TetR_N"/>
    <property type="match status" value="1"/>
</dbReference>
<organism evidence="6 7">
    <name type="scientific">Parahalioglobus pacificus</name>
    <dbReference type="NCBI Taxonomy" id="930806"/>
    <lineage>
        <taxon>Bacteria</taxon>
        <taxon>Pseudomonadati</taxon>
        <taxon>Pseudomonadota</taxon>
        <taxon>Gammaproteobacteria</taxon>
        <taxon>Cellvibrionales</taxon>
        <taxon>Halieaceae</taxon>
        <taxon>Parahalioglobus</taxon>
    </lineage>
</organism>
<dbReference type="InterPro" id="IPR009057">
    <property type="entry name" value="Homeodomain-like_sf"/>
</dbReference>
<keyword evidence="1" id="KW-0805">Transcription regulation</keyword>